<dbReference type="STRING" id="45351.A7SDY4"/>
<dbReference type="HOGENOM" id="CLU_068137_2_0_1"/>
<dbReference type="PANTHER" id="PTHR12480">
    <property type="entry name" value="ARGININE DEMETHYLASE AND LYSYL-HYDROXYLASE JMJD"/>
    <property type="match status" value="1"/>
</dbReference>
<name>A7SDY4_NEMVE</name>
<dbReference type="EMBL" id="DS469633">
    <property type="protein sequence ID" value="EDO38068.1"/>
    <property type="molecule type" value="Genomic_DNA"/>
</dbReference>
<evidence type="ECO:0000313" key="2">
    <source>
        <dbReference type="Proteomes" id="UP000001593"/>
    </source>
</evidence>
<sequence length="174" mass="20293">FNFTFLKKLYDSSKNSYKITEEECQFFPYKTEFLTLKDAFHMPKERAEFKGKPWYIGWSNCDPVVREKLRQHYQRPYFLPAESETSQQDWLFMGGPGLGAQIHIDSVERPSWQAQLSGTKVWTLIPPPECEHVCHSMKVPINKGEVIVIDTNQWFHKTEVMPGNISITIGAEFD</sequence>
<dbReference type="PANTHER" id="PTHR12480:SF19">
    <property type="entry name" value="CUPIN-LIKE DOMAIN-CONTAINING PROTEIN"/>
    <property type="match status" value="1"/>
</dbReference>
<dbReference type="GO" id="GO:0016706">
    <property type="term" value="F:2-oxoglutarate-dependent dioxygenase activity"/>
    <property type="evidence" value="ECO:0000318"/>
    <property type="project" value="GO_Central"/>
</dbReference>
<dbReference type="OMA" id="HIRECQF"/>
<dbReference type="AlphaFoldDB" id="A7SDY4"/>
<gene>
    <name evidence="1" type="ORF">NEMVEDRAFT_v1g114665</name>
</gene>
<dbReference type="Gene3D" id="2.60.120.650">
    <property type="entry name" value="Cupin"/>
    <property type="match status" value="1"/>
</dbReference>
<dbReference type="InterPro" id="IPR050910">
    <property type="entry name" value="JMJD6_ArgDemeth/LysHydrox"/>
</dbReference>
<dbReference type="Proteomes" id="UP000001593">
    <property type="component" value="Unassembled WGS sequence"/>
</dbReference>
<protein>
    <submittedName>
        <fullName evidence="1">Uncharacterized protein</fullName>
    </submittedName>
</protein>
<organism evidence="1 2">
    <name type="scientific">Nematostella vectensis</name>
    <name type="common">Starlet sea anemone</name>
    <dbReference type="NCBI Taxonomy" id="45351"/>
    <lineage>
        <taxon>Eukaryota</taxon>
        <taxon>Metazoa</taxon>
        <taxon>Cnidaria</taxon>
        <taxon>Anthozoa</taxon>
        <taxon>Hexacorallia</taxon>
        <taxon>Actiniaria</taxon>
        <taxon>Edwardsiidae</taxon>
        <taxon>Nematostella</taxon>
    </lineage>
</organism>
<accession>A7SDY4</accession>
<evidence type="ECO:0000313" key="1">
    <source>
        <dbReference type="EMBL" id="EDO38068.1"/>
    </source>
</evidence>
<proteinExistence type="predicted"/>
<dbReference type="KEGG" id="nve:5509639"/>
<dbReference type="SUPFAM" id="SSF51197">
    <property type="entry name" value="Clavaminate synthase-like"/>
    <property type="match status" value="1"/>
</dbReference>
<feature type="non-terminal residue" evidence="1">
    <location>
        <position position="1"/>
    </location>
</feature>
<keyword evidence="2" id="KW-1185">Reference proteome</keyword>
<dbReference type="eggNOG" id="ENOG502QS9X">
    <property type="taxonomic scope" value="Eukaryota"/>
</dbReference>
<dbReference type="InParanoid" id="A7SDY4"/>
<reference evidence="1 2" key="1">
    <citation type="journal article" date="2007" name="Science">
        <title>Sea anemone genome reveals ancestral eumetazoan gene repertoire and genomic organization.</title>
        <authorList>
            <person name="Putnam N.H."/>
            <person name="Srivastava M."/>
            <person name="Hellsten U."/>
            <person name="Dirks B."/>
            <person name="Chapman J."/>
            <person name="Salamov A."/>
            <person name="Terry A."/>
            <person name="Shapiro H."/>
            <person name="Lindquist E."/>
            <person name="Kapitonov V.V."/>
            <person name="Jurka J."/>
            <person name="Genikhovich G."/>
            <person name="Grigoriev I.V."/>
            <person name="Lucas S.M."/>
            <person name="Steele R.E."/>
            <person name="Finnerty J.R."/>
            <person name="Technau U."/>
            <person name="Martindale M.Q."/>
            <person name="Rokhsar D.S."/>
        </authorList>
    </citation>
    <scope>NUCLEOTIDE SEQUENCE [LARGE SCALE GENOMIC DNA]</scope>
    <source>
        <strain evidence="2">CH2 X CH6</strain>
    </source>
</reference>
<dbReference type="OrthoDB" id="10063099at2759"/>
<dbReference type="PhylomeDB" id="A7SDY4"/>